<evidence type="ECO:0008006" key="3">
    <source>
        <dbReference type="Google" id="ProtNLM"/>
    </source>
</evidence>
<evidence type="ECO:0000313" key="1">
    <source>
        <dbReference type="EMBL" id="GEL54847.1"/>
    </source>
</evidence>
<dbReference type="Pfam" id="PF06864">
    <property type="entry name" value="PAP_PilO"/>
    <property type="match status" value="1"/>
</dbReference>
<dbReference type="EMBL" id="BJVS01000010">
    <property type="protein sequence ID" value="GEL54847.1"/>
    <property type="molecule type" value="Genomic_DNA"/>
</dbReference>
<dbReference type="Proteomes" id="UP000321287">
    <property type="component" value="Unassembled WGS sequence"/>
</dbReference>
<keyword evidence="2" id="KW-1185">Reference proteome</keyword>
<gene>
    <name evidence="1" type="ORF">ABO01nite_28540</name>
</gene>
<dbReference type="InterPro" id="IPR009663">
    <property type="entry name" value="PAP_PilO"/>
</dbReference>
<comment type="caution">
    <text evidence="1">The sequence shown here is derived from an EMBL/GenBank/DDBJ whole genome shotgun (WGS) entry which is preliminary data.</text>
</comment>
<proteinExistence type="predicted"/>
<name>A0AAN4R5I2_9PROT</name>
<accession>A0AAN4R5I2</accession>
<evidence type="ECO:0000313" key="2">
    <source>
        <dbReference type="Proteomes" id="UP000321287"/>
    </source>
</evidence>
<sequence length="388" mass="43208">MTTALHIDDAYWLAGLTWRHSYGQAEKASIIRNGQSRHGATHMACFERRGIHEYGFFRPALAVKHSELRFLAPTVAAAFDTAACITCALNENAFWFLIIDKDGSIRPGTDLVLTPEALAERLPSFGLDESFRTVDLTEDDLVALLRSPVPYAISCRSITPHRWKAQILKTSMAMAALATGWEAWTIHQRHLREGDATRDWQAQQDRFAQARADALPNTPYPAVWLAACTAAVNRIRPVQFGWVEDGWKCADGRAILRFTRTAYATLWQHPDGIVTKNGEEIQVVSTMPPLPGRGERAQHPRADADLQLRGITQFYGGTVQMKIKPLPVAGTARVTSAAMAADLDWRPFEMDLRTAPAHVDWDRVSGLRLRAVESTANGYRISGDLHAR</sequence>
<protein>
    <recommendedName>
        <fullName evidence="3">Pilin accessory protein (PilO)</fullName>
    </recommendedName>
</protein>
<reference evidence="1 2" key="1">
    <citation type="submission" date="2019-07" db="EMBL/GenBank/DDBJ databases">
        <title>Whole genome shotgun sequence of Asaia bogorensis NBRC 16594.</title>
        <authorList>
            <person name="Hosoyama A."/>
            <person name="Uohara A."/>
            <person name="Ohji S."/>
            <person name="Ichikawa N."/>
        </authorList>
    </citation>
    <scope>NUCLEOTIDE SEQUENCE [LARGE SCALE GENOMIC DNA]</scope>
    <source>
        <strain evidence="1 2">NBRC 16594</strain>
    </source>
</reference>
<dbReference type="AlphaFoldDB" id="A0AAN4R5I2"/>
<dbReference type="RefSeq" id="WP_146926803.1">
    <property type="nucleotide sequence ID" value="NZ_BAPU01000060.1"/>
</dbReference>
<organism evidence="1 2">
    <name type="scientific">Asaia bogorensis NBRC 16594</name>
    <dbReference type="NCBI Taxonomy" id="1231624"/>
    <lineage>
        <taxon>Bacteria</taxon>
        <taxon>Pseudomonadati</taxon>
        <taxon>Pseudomonadota</taxon>
        <taxon>Alphaproteobacteria</taxon>
        <taxon>Acetobacterales</taxon>
        <taxon>Acetobacteraceae</taxon>
        <taxon>Asaia</taxon>
    </lineage>
</organism>